<protein>
    <recommendedName>
        <fullName evidence="4">Secreted protein</fullName>
    </recommendedName>
</protein>
<evidence type="ECO:0000313" key="3">
    <source>
        <dbReference type="Proteomes" id="UP000234585"/>
    </source>
</evidence>
<evidence type="ECO:0000256" key="1">
    <source>
        <dbReference type="SAM" id="SignalP"/>
    </source>
</evidence>
<gene>
    <name evidence="2" type="ORF">BDW47DRAFT_102848</name>
</gene>
<reference evidence="2 3" key="1">
    <citation type="submission" date="2017-12" db="EMBL/GenBank/DDBJ databases">
        <authorList>
            <consortium name="DOE Joint Genome Institute"/>
            <person name="Haridas S."/>
            <person name="Kjaerbolling I."/>
            <person name="Vesth T.C."/>
            <person name="Frisvad J.C."/>
            <person name="Nybo J.L."/>
            <person name="Theobald S."/>
            <person name="Kuo A."/>
            <person name="Bowyer P."/>
            <person name="Matsuda Y."/>
            <person name="Mondo S."/>
            <person name="Lyhne E.K."/>
            <person name="Kogle M.E."/>
            <person name="Clum A."/>
            <person name="Lipzen A."/>
            <person name="Salamov A."/>
            <person name="Ngan C.Y."/>
            <person name="Daum C."/>
            <person name="Chiniquy J."/>
            <person name="Barry K."/>
            <person name="LaButti K."/>
            <person name="Simmons B.A."/>
            <person name="Magnuson J.K."/>
            <person name="Mortensen U.H."/>
            <person name="Larsen T.O."/>
            <person name="Grigoriev I.V."/>
            <person name="Baker S.E."/>
            <person name="Andersen M.R."/>
            <person name="Nordberg H.P."/>
            <person name="Cantor M.N."/>
            <person name="Hua S.X."/>
        </authorList>
    </citation>
    <scope>NUCLEOTIDE SEQUENCE [LARGE SCALE GENOMIC DNA]</scope>
    <source>
        <strain evidence="2 3">CBS 102.13</strain>
    </source>
</reference>
<dbReference type="EMBL" id="KZ559128">
    <property type="protein sequence ID" value="PLB39645.1"/>
    <property type="molecule type" value="Genomic_DNA"/>
</dbReference>
<dbReference type="PROSITE" id="PS51257">
    <property type="entry name" value="PROKAR_LIPOPROTEIN"/>
    <property type="match status" value="1"/>
</dbReference>
<accession>A0A2I2FG84</accession>
<keyword evidence="3" id="KW-1185">Reference proteome</keyword>
<organism evidence="2 3">
    <name type="scientific">Aspergillus candidus</name>
    <dbReference type="NCBI Taxonomy" id="41067"/>
    <lineage>
        <taxon>Eukaryota</taxon>
        <taxon>Fungi</taxon>
        <taxon>Dikarya</taxon>
        <taxon>Ascomycota</taxon>
        <taxon>Pezizomycotina</taxon>
        <taxon>Eurotiomycetes</taxon>
        <taxon>Eurotiomycetidae</taxon>
        <taxon>Eurotiales</taxon>
        <taxon>Aspergillaceae</taxon>
        <taxon>Aspergillus</taxon>
        <taxon>Aspergillus subgen. Circumdati</taxon>
    </lineage>
</organism>
<keyword evidence="1" id="KW-0732">Signal</keyword>
<dbReference type="RefSeq" id="XP_024673657.1">
    <property type="nucleotide sequence ID" value="XM_024811938.1"/>
</dbReference>
<dbReference type="AlphaFoldDB" id="A0A2I2FG84"/>
<sequence length="69" mass="7633">MDDGCSRILANHRMLFVLSVIHHAFATACVHTATCTPCETWRPRDGVGHAEKRRSKECLPCSRSSGSFS</sequence>
<feature type="chain" id="PRO_5014162900" description="Secreted protein" evidence="1">
    <location>
        <begin position="27"/>
        <end position="69"/>
    </location>
</feature>
<proteinExistence type="predicted"/>
<evidence type="ECO:0000313" key="2">
    <source>
        <dbReference type="EMBL" id="PLB39645.1"/>
    </source>
</evidence>
<dbReference type="GeneID" id="36519098"/>
<name>A0A2I2FG84_ASPCN</name>
<feature type="signal peptide" evidence="1">
    <location>
        <begin position="1"/>
        <end position="26"/>
    </location>
</feature>
<dbReference type="Proteomes" id="UP000234585">
    <property type="component" value="Unassembled WGS sequence"/>
</dbReference>
<evidence type="ECO:0008006" key="4">
    <source>
        <dbReference type="Google" id="ProtNLM"/>
    </source>
</evidence>